<name>A0A4R6KMP7_9ACTN</name>
<protein>
    <submittedName>
        <fullName evidence="3">YCII-related domain-containing protein</fullName>
    </submittedName>
</protein>
<comment type="similarity">
    <text evidence="1">Belongs to the YciI family.</text>
</comment>
<dbReference type="InterPro" id="IPR011008">
    <property type="entry name" value="Dimeric_a/b-barrel"/>
</dbReference>
<dbReference type="PANTHER" id="PTHR35174:SF3">
    <property type="entry name" value="BLL7171 PROTEIN"/>
    <property type="match status" value="1"/>
</dbReference>
<sequence>MTKFLLTVDYSPGVIDMPMLEWSPEEIKAHMDYYRELNERLRASGELIGGESLTRPDQAKKVTADGVSAPVVTDGPFPESKELLAGYQIVDVESEERAIEIAALVSQVPGPGGVPLQQPIGVRRVMGPADFEELNPLG</sequence>
<dbReference type="EMBL" id="SNWQ01000002">
    <property type="protein sequence ID" value="TDO52531.1"/>
    <property type="molecule type" value="Genomic_DNA"/>
</dbReference>
<proteinExistence type="inferred from homology"/>
<dbReference type="Proteomes" id="UP000295388">
    <property type="component" value="Unassembled WGS sequence"/>
</dbReference>
<evidence type="ECO:0000313" key="4">
    <source>
        <dbReference type="Proteomes" id="UP000295388"/>
    </source>
</evidence>
<dbReference type="Gene3D" id="3.30.70.1060">
    <property type="entry name" value="Dimeric alpha+beta barrel"/>
    <property type="match status" value="1"/>
</dbReference>
<keyword evidence="4" id="KW-1185">Reference proteome</keyword>
<gene>
    <name evidence="3" type="ORF">EV643_102370</name>
</gene>
<comment type="caution">
    <text evidence="3">The sequence shown here is derived from an EMBL/GenBank/DDBJ whole genome shotgun (WGS) entry which is preliminary data.</text>
</comment>
<dbReference type="PANTHER" id="PTHR35174">
    <property type="entry name" value="BLL7171 PROTEIN-RELATED"/>
    <property type="match status" value="1"/>
</dbReference>
<dbReference type="RefSeq" id="WP_133798943.1">
    <property type="nucleotide sequence ID" value="NZ_SNWQ01000002.1"/>
</dbReference>
<evidence type="ECO:0000313" key="3">
    <source>
        <dbReference type="EMBL" id="TDO52531.1"/>
    </source>
</evidence>
<dbReference type="SUPFAM" id="SSF54909">
    <property type="entry name" value="Dimeric alpha+beta barrel"/>
    <property type="match status" value="1"/>
</dbReference>
<dbReference type="AlphaFoldDB" id="A0A4R6KMP7"/>
<evidence type="ECO:0000256" key="1">
    <source>
        <dbReference type="ARBA" id="ARBA00007689"/>
    </source>
</evidence>
<dbReference type="Pfam" id="PF03795">
    <property type="entry name" value="YCII"/>
    <property type="match status" value="1"/>
</dbReference>
<accession>A0A4R6KMP7</accession>
<reference evidence="3 4" key="1">
    <citation type="submission" date="2019-03" db="EMBL/GenBank/DDBJ databases">
        <title>Genomic Encyclopedia of Type Strains, Phase III (KMG-III): the genomes of soil and plant-associated and newly described type strains.</title>
        <authorList>
            <person name="Whitman W."/>
        </authorList>
    </citation>
    <scope>NUCLEOTIDE SEQUENCE [LARGE SCALE GENOMIC DNA]</scope>
    <source>
        <strain evidence="3 4">VKM Ac-2527</strain>
    </source>
</reference>
<organism evidence="3 4">
    <name type="scientific">Kribbella caucasensis</name>
    <dbReference type="NCBI Taxonomy" id="2512215"/>
    <lineage>
        <taxon>Bacteria</taxon>
        <taxon>Bacillati</taxon>
        <taxon>Actinomycetota</taxon>
        <taxon>Actinomycetes</taxon>
        <taxon>Propionibacteriales</taxon>
        <taxon>Kribbellaceae</taxon>
        <taxon>Kribbella</taxon>
    </lineage>
</organism>
<dbReference type="InterPro" id="IPR005545">
    <property type="entry name" value="YCII"/>
</dbReference>
<feature type="domain" description="YCII-related" evidence="2">
    <location>
        <begin position="4"/>
        <end position="103"/>
    </location>
</feature>
<dbReference type="OrthoDB" id="668782at2"/>
<evidence type="ECO:0000259" key="2">
    <source>
        <dbReference type="Pfam" id="PF03795"/>
    </source>
</evidence>